<dbReference type="EMBL" id="JACVVK020000095">
    <property type="protein sequence ID" value="KAK7493178.1"/>
    <property type="molecule type" value="Genomic_DNA"/>
</dbReference>
<protein>
    <submittedName>
        <fullName evidence="1">Uncharacterized protein</fullName>
    </submittedName>
</protein>
<sequence length="125" mass="14482">MFRHVVNSSLPKRNKYDRLSRPTDMAAASTSQPVTTDTMLALRSLSNKWLRTILGFAHGCKVYFFPLKACTLRISAAVTLRTRNDFKRRKLRKDEERGQGFLTQCKTHLHKSFMLVYDCFFSSQS</sequence>
<keyword evidence="2" id="KW-1185">Reference proteome</keyword>
<dbReference type="AlphaFoldDB" id="A0ABD0L0Y1"/>
<reference evidence="1 2" key="1">
    <citation type="journal article" date="2023" name="Sci. Data">
        <title>Genome assembly of the Korean intertidal mud-creeper Batillaria attramentaria.</title>
        <authorList>
            <person name="Patra A.K."/>
            <person name="Ho P.T."/>
            <person name="Jun S."/>
            <person name="Lee S.J."/>
            <person name="Kim Y."/>
            <person name="Won Y.J."/>
        </authorList>
    </citation>
    <scope>NUCLEOTIDE SEQUENCE [LARGE SCALE GENOMIC DNA]</scope>
    <source>
        <strain evidence="1">Wonlab-2016</strain>
    </source>
</reference>
<dbReference type="Proteomes" id="UP001519460">
    <property type="component" value="Unassembled WGS sequence"/>
</dbReference>
<evidence type="ECO:0000313" key="2">
    <source>
        <dbReference type="Proteomes" id="UP001519460"/>
    </source>
</evidence>
<accession>A0ABD0L0Y1</accession>
<gene>
    <name evidence="1" type="ORF">BaRGS_00015515</name>
</gene>
<proteinExistence type="predicted"/>
<comment type="caution">
    <text evidence="1">The sequence shown here is derived from an EMBL/GenBank/DDBJ whole genome shotgun (WGS) entry which is preliminary data.</text>
</comment>
<organism evidence="1 2">
    <name type="scientific">Batillaria attramentaria</name>
    <dbReference type="NCBI Taxonomy" id="370345"/>
    <lineage>
        <taxon>Eukaryota</taxon>
        <taxon>Metazoa</taxon>
        <taxon>Spiralia</taxon>
        <taxon>Lophotrochozoa</taxon>
        <taxon>Mollusca</taxon>
        <taxon>Gastropoda</taxon>
        <taxon>Caenogastropoda</taxon>
        <taxon>Sorbeoconcha</taxon>
        <taxon>Cerithioidea</taxon>
        <taxon>Batillariidae</taxon>
        <taxon>Batillaria</taxon>
    </lineage>
</organism>
<evidence type="ECO:0000313" key="1">
    <source>
        <dbReference type="EMBL" id="KAK7493178.1"/>
    </source>
</evidence>
<name>A0ABD0L0Y1_9CAEN</name>